<dbReference type="EMBL" id="ML143403">
    <property type="protein sequence ID" value="TBU30829.1"/>
    <property type="molecule type" value="Genomic_DNA"/>
</dbReference>
<sequence length="198" mass="20871">MFCPSVPTQSPLPLDRSRSSSPRRHAATARIALRSRQPTLPHPVRSVSLHPDSASSIAPLHAYPDSTSLSEACRRGTSGVAPRCVDKSGHAPRPKPHETVTVTGGKAVWVSGDAAQIGRMDNKVSPVASPPHAKGCGTQRLGRARDRSARSNLRSVPPLASAIWIPQSISGIEFCSIHNEANSEGEGHSVHARAAPAS</sequence>
<name>A0A4Q9MSP9_9APHY</name>
<protein>
    <submittedName>
        <fullName evidence="2">Uncharacterized protein</fullName>
    </submittedName>
</protein>
<evidence type="ECO:0000313" key="2">
    <source>
        <dbReference type="EMBL" id="TBU30829.1"/>
    </source>
</evidence>
<gene>
    <name evidence="2" type="ORF">BD311DRAFT_737849</name>
</gene>
<feature type="region of interest" description="Disordered" evidence="1">
    <location>
        <begin position="79"/>
        <end position="100"/>
    </location>
</feature>
<proteinExistence type="predicted"/>
<feature type="region of interest" description="Disordered" evidence="1">
    <location>
        <begin position="123"/>
        <end position="153"/>
    </location>
</feature>
<dbReference type="Proteomes" id="UP000292957">
    <property type="component" value="Unassembled WGS sequence"/>
</dbReference>
<accession>A0A4Q9MSP9</accession>
<organism evidence="2">
    <name type="scientific">Dichomitus squalens</name>
    <dbReference type="NCBI Taxonomy" id="114155"/>
    <lineage>
        <taxon>Eukaryota</taxon>
        <taxon>Fungi</taxon>
        <taxon>Dikarya</taxon>
        <taxon>Basidiomycota</taxon>
        <taxon>Agaricomycotina</taxon>
        <taxon>Agaricomycetes</taxon>
        <taxon>Polyporales</taxon>
        <taxon>Polyporaceae</taxon>
        <taxon>Dichomitus</taxon>
    </lineage>
</organism>
<reference evidence="2" key="1">
    <citation type="submission" date="2019-01" db="EMBL/GenBank/DDBJ databases">
        <title>Draft genome sequences of three monokaryotic isolates of the white-rot basidiomycete fungus Dichomitus squalens.</title>
        <authorList>
            <consortium name="DOE Joint Genome Institute"/>
            <person name="Lopez S.C."/>
            <person name="Andreopoulos B."/>
            <person name="Pangilinan J."/>
            <person name="Lipzen A."/>
            <person name="Riley R."/>
            <person name="Ahrendt S."/>
            <person name="Ng V."/>
            <person name="Barry K."/>
            <person name="Daum C."/>
            <person name="Grigoriev I.V."/>
            <person name="Hilden K.S."/>
            <person name="Makela M.R."/>
            <person name="de Vries R.P."/>
        </authorList>
    </citation>
    <scope>NUCLEOTIDE SEQUENCE [LARGE SCALE GENOMIC DNA]</scope>
    <source>
        <strain evidence="2">OM18370.1</strain>
    </source>
</reference>
<evidence type="ECO:0000256" key="1">
    <source>
        <dbReference type="SAM" id="MobiDB-lite"/>
    </source>
</evidence>
<feature type="region of interest" description="Disordered" evidence="1">
    <location>
        <begin position="1"/>
        <end position="52"/>
    </location>
</feature>
<dbReference type="AlphaFoldDB" id="A0A4Q9MSP9"/>